<keyword evidence="12" id="KW-0966">Cell projection</keyword>
<evidence type="ECO:0000256" key="9">
    <source>
        <dbReference type="ARBA" id="ARBA00023136"/>
    </source>
</evidence>
<evidence type="ECO:0000256" key="6">
    <source>
        <dbReference type="ARBA" id="ARBA00022692"/>
    </source>
</evidence>
<dbReference type="PANTHER" id="PTHR35091:SF2">
    <property type="entry name" value="FLAGELLAR PROTEIN FLIL"/>
    <property type="match status" value="1"/>
</dbReference>
<evidence type="ECO:0000256" key="3">
    <source>
        <dbReference type="ARBA" id="ARBA00008281"/>
    </source>
</evidence>
<gene>
    <name evidence="12" type="ORF">HB662_22015</name>
</gene>
<keyword evidence="5 10" id="KW-0145">Chemotaxis</keyword>
<proteinExistence type="inferred from homology"/>
<reference evidence="12 13" key="1">
    <citation type="submission" date="2020-03" db="EMBL/GenBank/DDBJ databases">
        <title>Roseomonas selenitidurans sp. nov. isolated from soil.</title>
        <authorList>
            <person name="Liu H."/>
        </authorList>
    </citation>
    <scope>NUCLEOTIDE SEQUENCE [LARGE SCALE GENOMIC DNA]</scope>
    <source>
        <strain evidence="12 13">JCM 15073</strain>
    </source>
</reference>
<keyword evidence="12" id="KW-0282">Flagellum</keyword>
<keyword evidence="10" id="KW-0997">Cell inner membrane</keyword>
<evidence type="ECO:0000256" key="7">
    <source>
        <dbReference type="ARBA" id="ARBA00022779"/>
    </source>
</evidence>
<evidence type="ECO:0000256" key="1">
    <source>
        <dbReference type="ARBA" id="ARBA00002254"/>
    </source>
</evidence>
<keyword evidence="6 10" id="KW-0812">Transmembrane</keyword>
<evidence type="ECO:0000313" key="13">
    <source>
        <dbReference type="Proteomes" id="UP000765160"/>
    </source>
</evidence>
<dbReference type="InterPro" id="IPR005503">
    <property type="entry name" value="FliL"/>
</dbReference>
<keyword evidence="12" id="KW-0969">Cilium</keyword>
<evidence type="ECO:0000313" key="12">
    <source>
        <dbReference type="EMBL" id="NKE47470.1"/>
    </source>
</evidence>
<feature type="region of interest" description="Disordered" evidence="11">
    <location>
        <begin position="1"/>
        <end position="22"/>
    </location>
</feature>
<comment type="function">
    <text evidence="1 10">Controls the rotational direction of flagella during chemotaxis.</text>
</comment>
<feature type="compositionally biased region" description="Low complexity" evidence="11">
    <location>
        <begin position="1"/>
        <end position="20"/>
    </location>
</feature>
<protein>
    <recommendedName>
        <fullName evidence="10">Flagellar protein FliL</fullName>
    </recommendedName>
</protein>
<feature type="transmembrane region" description="Helical" evidence="10">
    <location>
        <begin position="28"/>
        <end position="47"/>
    </location>
</feature>
<comment type="caution">
    <text evidence="12">The sequence shown here is derived from an EMBL/GenBank/DDBJ whole genome shotgun (WGS) entry which is preliminary data.</text>
</comment>
<evidence type="ECO:0000256" key="11">
    <source>
        <dbReference type="SAM" id="MobiDB-lite"/>
    </source>
</evidence>
<evidence type="ECO:0000256" key="2">
    <source>
        <dbReference type="ARBA" id="ARBA00004162"/>
    </source>
</evidence>
<dbReference type="Proteomes" id="UP000765160">
    <property type="component" value="Unassembled WGS sequence"/>
</dbReference>
<evidence type="ECO:0000256" key="8">
    <source>
        <dbReference type="ARBA" id="ARBA00022989"/>
    </source>
</evidence>
<evidence type="ECO:0000256" key="4">
    <source>
        <dbReference type="ARBA" id="ARBA00022475"/>
    </source>
</evidence>
<keyword evidence="9 10" id="KW-0472">Membrane</keyword>
<dbReference type="PANTHER" id="PTHR35091">
    <property type="entry name" value="FLAGELLAR PROTEIN FLIL"/>
    <property type="match status" value="1"/>
</dbReference>
<name>A0ABX1F5A1_9PROT</name>
<dbReference type="Pfam" id="PF03748">
    <property type="entry name" value="FliL"/>
    <property type="match status" value="1"/>
</dbReference>
<organism evidence="12 13">
    <name type="scientific">Falsiroseomonas frigidaquae</name>
    <dbReference type="NCBI Taxonomy" id="487318"/>
    <lineage>
        <taxon>Bacteria</taxon>
        <taxon>Pseudomonadati</taxon>
        <taxon>Pseudomonadota</taxon>
        <taxon>Alphaproteobacteria</taxon>
        <taxon>Acetobacterales</taxon>
        <taxon>Roseomonadaceae</taxon>
        <taxon>Falsiroseomonas</taxon>
    </lineage>
</organism>
<evidence type="ECO:0000256" key="5">
    <source>
        <dbReference type="ARBA" id="ARBA00022500"/>
    </source>
</evidence>
<keyword evidence="8 10" id="KW-1133">Transmembrane helix</keyword>
<evidence type="ECO:0000256" key="10">
    <source>
        <dbReference type="RuleBase" id="RU364125"/>
    </source>
</evidence>
<sequence>MAAAAAAKTDAAAEGEAPPAKGGGKKKLLLILLPVLLLVGGGAGLWFSGILPGLLGMGPPPVTEEAAAAEAEPAPPPRSPPAFVELPEIVSNLNAPGRRPVFVRLRAKLEISKAEDAALVTEAMPRLLDLFQTYLREVRPDELRGSAGTHRLREELIARATLAATPARITDVLFMELLVQ</sequence>
<comment type="similarity">
    <text evidence="3 10">Belongs to the FliL family.</text>
</comment>
<accession>A0ABX1F5A1</accession>
<comment type="subcellular location">
    <subcellularLocation>
        <location evidence="10">Cell inner membrane</location>
    </subcellularLocation>
    <subcellularLocation>
        <location evidence="2">Cell membrane</location>
        <topology evidence="2">Single-pass membrane protein</topology>
    </subcellularLocation>
</comment>
<dbReference type="EMBL" id="JAAVTX010000006">
    <property type="protein sequence ID" value="NKE47470.1"/>
    <property type="molecule type" value="Genomic_DNA"/>
</dbReference>
<keyword evidence="7 10" id="KW-0283">Flagellar rotation</keyword>
<keyword evidence="4" id="KW-1003">Cell membrane</keyword>
<keyword evidence="13" id="KW-1185">Reference proteome</keyword>